<keyword evidence="8 11" id="KW-0460">Magnesium</keyword>
<dbReference type="Gene3D" id="3.40.980.10">
    <property type="entry name" value="MoaB/Mog-like domain"/>
    <property type="match status" value="1"/>
</dbReference>
<dbReference type="Pfam" id="PF00994">
    <property type="entry name" value="MoCF_biosynth"/>
    <property type="match status" value="1"/>
</dbReference>
<evidence type="ECO:0000256" key="3">
    <source>
        <dbReference type="ARBA" id="ARBA00005046"/>
    </source>
</evidence>
<dbReference type="NCBIfam" id="TIGR00177">
    <property type="entry name" value="molyb_syn"/>
    <property type="match status" value="1"/>
</dbReference>
<protein>
    <recommendedName>
        <fullName evidence="11">Molybdopterin molybdenumtransferase</fullName>
        <ecNumber evidence="11">2.10.1.1</ecNumber>
    </recommendedName>
</protein>
<dbReference type="EC" id="2.10.1.1" evidence="11"/>
<evidence type="ECO:0000256" key="5">
    <source>
        <dbReference type="ARBA" id="ARBA00022505"/>
    </source>
</evidence>
<dbReference type="Gene3D" id="2.170.190.11">
    <property type="entry name" value="Molybdopterin biosynthesis moea protein, domain 3"/>
    <property type="match status" value="1"/>
</dbReference>
<dbReference type="SUPFAM" id="SSF63882">
    <property type="entry name" value="MoeA N-terminal region -like"/>
    <property type="match status" value="1"/>
</dbReference>
<feature type="domain" description="MoaB/Mog" evidence="12">
    <location>
        <begin position="174"/>
        <end position="311"/>
    </location>
</feature>
<evidence type="ECO:0000256" key="4">
    <source>
        <dbReference type="ARBA" id="ARBA00010763"/>
    </source>
</evidence>
<dbReference type="SUPFAM" id="SSF53218">
    <property type="entry name" value="Molybdenum cofactor biosynthesis proteins"/>
    <property type="match status" value="1"/>
</dbReference>
<keyword evidence="5 11" id="KW-0500">Molybdenum</keyword>
<dbReference type="GO" id="GO:0005829">
    <property type="term" value="C:cytosol"/>
    <property type="evidence" value="ECO:0007669"/>
    <property type="project" value="TreeGrafter"/>
</dbReference>
<evidence type="ECO:0000256" key="2">
    <source>
        <dbReference type="ARBA" id="ARBA00002901"/>
    </source>
</evidence>
<dbReference type="InterPro" id="IPR005111">
    <property type="entry name" value="MoeA_C_domain_IV"/>
</dbReference>
<evidence type="ECO:0000256" key="1">
    <source>
        <dbReference type="ARBA" id="ARBA00001946"/>
    </source>
</evidence>
<dbReference type="InterPro" id="IPR001453">
    <property type="entry name" value="MoaB/Mog_dom"/>
</dbReference>
<dbReference type="OrthoDB" id="9804758at2"/>
<dbReference type="SUPFAM" id="SSF63867">
    <property type="entry name" value="MoeA C-terminal domain-like"/>
    <property type="match status" value="1"/>
</dbReference>
<proteinExistence type="inferred from homology"/>
<evidence type="ECO:0000259" key="12">
    <source>
        <dbReference type="SMART" id="SM00852"/>
    </source>
</evidence>
<dbReference type="InParanoid" id="A0A395JM35"/>
<sequence>MISVSQAQQMICASVEQCADAERVAVTAALGRVSAADVPATLAIPPSDNSAMDGFAVRSSEVSEGTTLAISQRIPAGVSPEPLAIATAARIFTGGVLPEGADAVVIQEHCQYDEQHVTFLETASANANIRPKGQDIALGSRVVASGKRLTPVDLSLLASIGQSDVSVFKPLKVAIFSSGDELVEPGVPLQAGQIYNSNRPLLRGLCELLGFEVIDCGIVEDTLAATQAGLARAASLADVVLSSGGVSVGEEDHIKPAVESLGELQLWKVQMKPGKPVAYGHIDGTPFMGLPGNPVSSYVVFQLLALPLLRTLQGEAAQDITYYSIRSGFDKPVTLREEYLRVRLIRESDGVLTAQPFANLSSGVMSSLAWADGLVRQSVDQSIACGQLVDYFPLRGGVL</sequence>
<keyword evidence="9 11" id="KW-0501">Molybdenum cofactor biosynthesis</keyword>
<dbReference type="GO" id="GO:0046872">
    <property type="term" value="F:metal ion binding"/>
    <property type="evidence" value="ECO:0007669"/>
    <property type="project" value="UniProtKB-UniRule"/>
</dbReference>
<accession>A0A395JM35</accession>
<dbReference type="Gene3D" id="3.90.105.10">
    <property type="entry name" value="Molybdopterin biosynthesis moea protein, domain 2"/>
    <property type="match status" value="1"/>
</dbReference>
<dbReference type="NCBIfam" id="NF045515">
    <property type="entry name" value="Glp_gephyrin"/>
    <property type="match status" value="1"/>
</dbReference>
<evidence type="ECO:0000256" key="6">
    <source>
        <dbReference type="ARBA" id="ARBA00022679"/>
    </source>
</evidence>
<comment type="cofactor">
    <cofactor evidence="1 11">
        <name>Mg(2+)</name>
        <dbReference type="ChEBI" id="CHEBI:18420"/>
    </cofactor>
</comment>
<dbReference type="EMBL" id="QNRT01000001">
    <property type="protein sequence ID" value="RBP52701.1"/>
    <property type="molecule type" value="Genomic_DNA"/>
</dbReference>
<dbReference type="InterPro" id="IPR038987">
    <property type="entry name" value="MoeA-like"/>
</dbReference>
<dbReference type="PANTHER" id="PTHR10192:SF5">
    <property type="entry name" value="GEPHYRIN"/>
    <property type="match status" value="1"/>
</dbReference>
<dbReference type="Pfam" id="PF03454">
    <property type="entry name" value="MoeA_C"/>
    <property type="match status" value="1"/>
</dbReference>
<evidence type="ECO:0000313" key="13">
    <source>
        <dbReference type="EMBL" id="RBP52701.1"/>
    </source>
</evidence>
<evidence type="ECO:0000256" key="11">
    <source>
        <dbReference type="RuleBase" id="RU365090"/>
    </source>
</evidence>
<evidence type="ECO:0000313" key="14">
    <source>
        <dbReference type="Proteomes" id="UP000253083"/>
    </source>
</evidence>
<name>A0A395JM35_9GAMM</name>
<keyword evidence="14" id="KW-1185">Reference proteome</keyword>
<dbReference type="InterPro" id="IPR036135">
    <property type="entry name" value="MoeA_linker/N_sf"/>
</dbReference>
<evidence type="ECO:0000256" key="10">
    <source>
        <dbReference type="ARBA" id="ARBA00047317"/>
    </source>
</evidence>
<organism evidence="13 14">
    <name type="scientific">Arenicella xantha</name>
    <dbReference type="NCBI Taxonomy" id="644221"/>
    <lineage>
        <taxon>Bacteria</taxon>
        <taxon>Pseudomonadati</taxon>
        <taxon>Pseudomonadota</taxon>
        <taxon>Gammaproteobacteria</taxon>
        <taxon>Arenicellales</taxon>
        <taxon>Arenicellaceae</taxon>
        <taxon>Arenicella</taxon>
    </lineage>
</organism>
<dbReference type="RefSeq" id="WP_113952329.1">
    <property type="nucleotide sequence ID" value="NZ_QNRT01000001.1"/>
</dbReference>
<dbReference type="GO" id="GO:0061599">
    <property type="term" value="F:molybdopterin molybdotransferase activity"/>
    <property type="evidence" value="ECO:0007669"/>
    <property type="project" value="UniProtKB-UniRule"/>
</dbReference>
<keyword evidence="6 11" id="KW-0808">Transferase</keyword>
<evidence type="ECO:0000256" key="7">
    <source>
        <dbReference type="ARBA" id="ARBA00022723"/>
    </source>
</evidence>
<dbReference type="InterPro" id="IPR036688">
    <property type="entry name" value="MoeA_C_domain_IV_sf"/>
</dbReference>
<keyword evidence="7 11" id="KW-0479">Metal-binding</keyword>
<comment type="pathway">
    <text evidence="3 11">Cofactor biosynthesis; molybdopterin biosynthesis.</text>
</comment>
<comment type="similarity">
    <text evidence="4 11">Belongs to the MoeA family.</text>
</comment>
<dbReference type="AlphaFoldDB" id="A0A395JM35"/>
<dbReference type="SMART" id="SM00852">
    <property type="entry name" value="MoCF_biosynth"/>
    <property type="match status" value="1"/>
</dbReference>
<dbReference type="Gene3D" id="2.40.340.10">
    <property type="entry name" value="MoeA, C-terminal, domain IV"/>
    <property type="match status" value="1"/>
</dbReference>
<dbReference type="FunCoup" id="A0A395JM35">
    <property type="interactions" value="563"/>
</dbReference>
<evidence type="ECO:0000256" key="8">
    <source>
        <dbReference type="ARBA" id="ARBA00022842"/>
    </source>
</evidence>
<dbReference type="InterPro" id="IPR036425">
    <property type="entry name" value="MoaB/Mog-like_dom_sf"/>
</dbReference>
<dbReference type="Proteomes" id="UP000253083">
    <property type="component" value="Unassembled WGS sequence"/>
</dbReference>
<dbReference type="GO" id="GO:0006777">
    <property type="term" value="P:Mo-molybdopterin cofactor biosynthetic process"/>
    <property type="evidence" value="ECO:0007669"/>
    <property type="project" value="UniProtKB-UniRule"/>
</dbReference>
<comment type="catalytic activity">
    <reaction evidence="10">
        <text>adenylyl-molybdopterin + molybdate = Mo-molybdopterin + AMP + H(+)</text>
        <dbReference type="Rhea" id="RHEA:35047"/>
        <dbReference type="ChEBI" id="CHEBI:15378"/>
        <dbReference type="ChEBI" id="CHEBI:36264"/>
        <dbReference type="ChEBI" id="CHEBI:62727"/>
        <dbReference type="ChEBI" id="CHEBI:71302"/>
        <dbReference type="ChEBI" id="CHEBI:456215"/>
        <dbReference type="EC" id="2.10.1.1"/>
    </reaction>
</comment>
<comment type="caution">
    <text evidence="13">The sequence shown here is derived from an EMBL/GenBank/DDBJ whole genome shotgun (WGS) entry which is preliminary data.</text>
</comment>
<reference evidence="13 14" key="1">
    <citation type="submission" date="2018-06" db="EMBL/GenBank/DDBJ databases">
        <title>Genomic Encyclopedia of Type Strains, Phase IV (KMG-IV): sequencing the most valuable type-strain genomes for metagenomic binning, comparative biology and taxonomic classification.</title>
        <authorList>
            <person name="Goeker M."/>
        </authorList>
    </citation>
    <scope>NUCLEOTIDE SEQUENCE [LARGE SCALE GENOMIC DNA]</scope>
    <source>
        <strain evidence="13 14">DSM 24032</strain>
    </source>
</reference>
<gene>
    <name evidence="13" type="ORF">DFR28_10183</name>
</gene>
<dbReference type="FunFam" id="3.40.980.10:FF:000004">
    <property type="entry name" value="Molybdopterin molybdenumtransferase"/>
    <property type="match status" value="1"/>
</dbReference>
<evidence type="ECO:0000256" key="9">
    <source>
        <dbReference type="ARBA" id="ARBA00023150"/>
    </source>
</evidence>
<dbReference type="CDD" id="cd00887">
    <property type="entry name" value="MoeA"/>
    <property type="match status" value="1"/>
</dbReference>
<dbReference type="PANTHER" id="PTHR10192">
    <property type="entry name" value="MOLYBDOPTERIN BIOSYNTHESIS PROTEIN"/>
    <property type="match status" value="1"/>
</dbReference>
<dbReference type="InterPro" id="IPR005110">
    <property type="entry name" value="MoeA_linker/N"/>
</dbReference>
<comment type="function">
    <text evidence="2 11">Catalyzes the insertion of molybdate into adenylated molybdopterin with the concomitant release of AMP.</text>
</comment>
<dbReference type="UniPathway" id="UPA00344"/>
<dbReference type="Pfam" id="PF03453">
    <property type="entry name" value="MoeA_N"/>
    <property type="match status" value="1"/>
</dbReference>